<dbReference type="SUPFAM" id="SSF81653">
    <property type="entry name" value="Calcium ATPase, transduction domain A"/>
    <property type="match status" value="1"/>
</dbReference>
<evidence type="ECO:0000256" key="4">
    <source>
        <dbReference type="ARBA" id="ARBA00022692"/>
    </source>
</evidence>
<feature type="transmembrane region" description="Helical" evidence="11">
    <location>
        <begin position="160"/>
        <end position="181"/>
    </location>
</feature>
<dbReference type="InterPro" id="IPR059000">
    <property type="entry name" value="ATPase_P-type_domA"/>
</dbReference>
<proteinExistence type="inferred from homology"/>
<keyword evidence="6 11" id="KW-0547">Nucleotide-binding</keyword>
<dbReference type="STRING" id="1801776.A2914_00100"/>
<dbReference type="PROSITE" id="PS00154">
    <property type="entry name" value="ATPASE_E1_E2"/>
    <property type="match status" value="1"/>
</dbReference>
<dbReference type="Pfam" id="PF00122">
    <property type="entry name" value="E1-E2_ATPase"/>
    <property type="match status" value="1"/>
</dbReference>
<dbReference type="CDD" id="cd00371">
    <property type="entry name" value="HMA"/>
    <property type="match status" value="1"/>
</dbReference>
<comment type="subcellular location">
    <subcellularLocation>
        <location evidence="1">Cell membrane</location>
        <topology evidence="1">Multi-pass membrane protein</topology>
    </subcellularLocation>
</comment>
<dbReference type="SUPFAM" id="SSF81665">
    <property type="entry name" value="Calcium ATPase, transmembrane domain M"/>
    <property type="match status" value="1"/>
</dbReference>
<dbReference type="InterPro" id="IPR018303">
    <property type="entry name" value="ATPase_P-typ_P_site"/>
</dbReference>
<keyword evidence="9 11" id="KW-1133">Transmembrane helix</keyword>
<evidence type="ECO:0000256" key="7">
    <source>
        <dbReference type="ARBA" id="ARBA00022840"/>
    </source>
</evidence>
<comment type="similarity">
    <text evidence="2 11">Belongs to the cation transport ATPase (P-type) (TC 3.A.3) family. Type IB subfamily.</text>
</comment>
<evidence type="ECO:0000256" key="6">
    <source>
        <dbReference type="ARBA" id="ARBA00022741"/>
    </source>
</evidence>
<keyword evidence="5 11" id="KW-0479">Metal-binding</keyword>
<feature type="transmembrane region" description="Helical" evidence="11">
    <location>
        <begin position="736"/>
        <end position="758"/>
    </location>
</feature>
<keyword evidence="10 11" id="KW-0472">Membrane</keyword>
<feature type="transmembrane region" description="Helical" evidence="11">
    <location>
        <begin position="193"/>
        <end position="212"/>
    </location>
</feature>
<dbReference type="SFLD" id="SFLDG00002">
    <property type="entry name" value="C1.7:_P-type_atpase_like"/>
    <property type="match status" value="1"/>
</dbReference>
<dbReference type="Gene3D" id="3.40.1110.10">
    <property type="entry name" value="Calcium-transporting ATPase, cytoplasmic domain N"/>
    <property type="match status" value="1"/>
</dbReference>
<evidence type="ECO:0000256" key="2">
    <source>
        <dbReference type="ARBA" id="ARBA00006024"/>
    </source>
</evidence>
<feature type="transmembrane region" description="Helical" evidence="11">
    <location>
        <begin position="411"/>
        <end position="442"/>
    </location>
</feature>
<dbReference type="PRINTS" id="PR00119">
    <property type="entry name" value="CATATPASE"/>
</dbReference>
<name>A0A1F6X3L8_9BACT</name>
<evidence type="ECO:0000256" key="9">
    <source>
        <dbReference type="ARBA" id="ARBA00022989"/>
    </source>
</evidence>
<reference evidence="13 14" key="1">
    <citation type="journal article" date="2016" name="Nat. Commun.">
        <title>Thousands of microbial genomes shed light on interconnected biogeochemical processes in an aquifer system.</title>
        <authorList>
            <person name="Anantharaman K."/>
            <person name="Brown C.T."/>
            <person name="Hug L.A."/>
            <person name="Sharon I."/>
            <person name="Castelle C.J."/>
            <person name="Probst A.J."/>
            <person name="Thomas B.C."/>
            <person name="Singh A."/>
            <person name="Wilkins M.J."/>
            <person name="Karaoz U."/>
            <person name="Brodie E.L."/>
            <person name="Williams K.H."/>
            <person name="Hubbard S.S."/>
            <person name="Banfield J.F."/>
        </authorList>
    </citation>
    <scope>NUCLEOTIDE SEQUENCE [LARGE SCALE GENOMIC DNA]</scope>
</reference>
<dbReference type="GO" id="GO:0005524">
    <property type="term" value="F:ATP binding"/>
    <property type="evidence" value="ECO:0007669"/>
    <property type="project" value="UniProtKB-UniRule"/>
</dbReference>
<dbReference type="Gene3D" id="3.40.50.1000">
    <property type="entry name" value="HAD superfamily/HAD-like"/>
    <property type="match status" value="1"/>
</dbReference>
<dbReference type="InterPro" id="IPR027256">
    <property type="entry name" value="P-typ_ATPase_IB"/>
</dbReference>
<evidence type="ECO:0000256" key="11">
    <source>
        <dbReference type="RuleBase" id="RU362081"/>
    </source>
</evidence>
<evidence type="ECO:0000313" key="13">
    <source>
        <dbReference type="EMBL" id="OGI88692.1"/>
    </source>
</evidence>
<dbReference type="Pfam" id="PF00403">
    <property type="entry name" value="HMA"/>
    <property type="match status" value="1"/>
</dbReference>
<keyword evidence="3 11" id="KW-1003">Cell membrane</keyword>
<dbReference type="InterPro" id="IPR001757">
    <property type="entry name" value="P_typ_ATPase"/>
</dbReference>
<comment type="caution">
    <text evidence="13">The sequence shown here is derived from an EMBL/GenBank/DDBJ whole genome shotgun (WGS) entry which is preliminary data.</text>
</comment>
<dbReference type="EMBL" id="MFVA01000007">
    <property type="protein sequence ID" value="OGI88692.1"/>
    <property type="molecule type" value="Genomic_DNA"/>
</dbReference>
<dbReference type="SUPFAM" id="SSF56784">
    <property type="entry name" value="HAD-like"/>
    <property type="match status" value="1"/>
</dbReference>
<dbReference type="GO" id="GO:0055070">
    <property type="term" value="P:copper ion homeostasis"/>
    <property type="evidence" value="ECO:0007669"/>
    <property type="project" value="TreeGrafter"/>
</dbReference>
<evidence type="ECO:0000256" key="8">
    <source>
        <dbReference type="ARBA" id="ARBA00022967"/>
    </source>
</evidence>
<evidence type="ECO:0000313" key="14">
    <source>
        <dbReference type="Proteomes" id="UP000176423"/>
    </source>
</evidence>
<dbReference type="InterPro" id="IPR023298">
    <property type="entry name" value="ATPase_P-typ_TM_dom_sf"/>
</dbReference>
<dbReference type="InterPro" id="IPR006121">
    <property type="entry name" value="HMA_dom"/>
</dbReference>
<organism evidence="13 14">
    <name type="scientific">Candidatus Nomurabacteria bacterium RIFCSPLOWO2_01_FULL_41_21</name>
    <dbReference type="NCBI Taxonomy" id="1801776"/>
    <lineage>
        <taxon>Bacteria</taxon>
        <taxon>Candidatus Nomuraibacteriota</taxon>
    </lineage>
</organism>
<dbReference type="InterPro" id="IPR036412">
    <property type="entry name" value="HAD-like_sf"/>
</dbReference>
<dbReference type="CDD" id="cd02094">
    <property type="entry name" value="P-type_ATPase_Cu-like"/>
    <property type="match status" value="1"/>
</dbReference>
<dbReference type="AlphaFoldDB" id="A0A1F6X3L8"/>
<evidence type="ECO:0000256" key="1">
    <source>
        <dbReference type="ARBA" id="ARBA00004651"/>
    </source>
</evidence>
<evidence type="ECO:0000256" key="10">
    <source>
        <dbReference type="ARBA" id="ARBA00023136"/>
    </source>
</evidence>
<evidence type="ECO:0000259" key="12">
    <source>
        <dbReference type="PROSITE" id="PS50846"/>
    </source>
</evidence>
<dbReference type="FunFam" id="2.70.150.10:FF:000020">
    <property type="entry name" value="Copper-exporting P-type ATPase A"/>
    <property type="match status" value="1"/>
</dbReference>
<dbReference type="InterPro" id="IPR036163">
    <property type="entry name" value="HMA_dom_sf"/>
</dbReference>
<dbReference type="NCBIfam" id="TIGR01525">
    <property type="entry name" value="ATPase-IB_hvy"/>
    <property type="match status" value="1"/>
</dbReference>
<dbReference type="SUPFAM" id="SSF55008">
    <property type="entry name" value="HMA, heavy metal-associated domain"/>
    <property type="match status" value="1"/>
</dbReference>
<dbReference type="Gene3D" id="3.30.70.100">
    <property type="match status" value="1"/>
</dbReference>
<dbReference type="InterPro" id="IPR044492">
    <property type="entry name" value="P_typ_ATPase_HD_dom"/>
</dbReference>
<evidence type="ECO:0000256" key="3">
    <source>
        <dbReference type="ARBA" id="ARBA00022475"/>
    </source>
</evidence>
<dbReference type="InterPro" id="IPR023299">
    <property type="entry name" value="ATPase_P-typ_cyto_dom_N"/>
</dbReference>
<gene>
    <name evidence="13" type="ORF">A2914_00100</name>
</gene>
<accession>A0A1F6X3L8</accession>
<dbReference type="SFLD" id="SFLDS00003">
    <property type="entry name" value="Haloacid_Dehalogenase"/>
    <property type="match status" value="1"/>
</dbReference>
<dbReference type="InterPro" id="IPR008250">
    <property type="entry name" value="ATPase_P-typ_transduc_dom_A_sf"/>
</dbReference>
<dbReference type="GO" id="GO:0016887">
    <property type="term" value="F:ATP hydrolysis activity"/>
    <property type="evidence" value="ECO:0007669"/>
    <property type="project" value="InterPro"/>
</dbReference>
<dbReference type="SFLD" id="SFLDF00027">
    <property type="entry name" value="p-type_atpase"/>
    <property type="match status" value="1"/>
</dbReference>
<dbReference type="GO" id="GO:0043682">
    <property type="term" value="F:P-type divalent copper transporter activity"/>
    <property type="evidence" value="ECO:0007669"/>
    <property type="project" value="TreeGrafter"/>
</dbReference>
<dbReference type="InterPro" id="IPR023214">
    <property type="entry name" value="HAD_sf"/>
</dbReference>
<evidence type="ECO:0000256" key="5">
    <source>
        <dbReference type="ARBA" id="ARBA00022723"/>
    </source>
</evidence>
<protein>
    <recommendedName>
        <fullName evidence="12">HMA domain-containing protein</fullName>
    </recommendedName>
</protein>
<dbReference type="GO" id="GO:0005886">
    <property type="term" value="C:plasma membrane"/>
    <property type="evidence" value="ECO:0007669"/>
    <property type="project" value="UniProtKB-SubCell"/>
</dbReference>
<dbReference type="NCBIfam" id="TIGR01494">
    <property type="entry name" value="ATPase_P-type"/>
    <property type="match status" value="1"/>
</dbReference>
<dbReference type="PANTHER" id="PTHR43520:SF8">
    <property type="entry name" value="P-TYPE CU(+) TRANSPORTER"/>
    <property type="match status" value="1"/>
</dbReference>
<dbReference type="GO" id="GO:0005507">
    <property type="term" value="F:copper ion binding"/>
    <property type="evidence" value="ECO:0007669"/>
    <property type="project" value="TreeGrafter"/>
</dbReference>
<sequence length="790" mass="85148">MENKISKIYKIKGMHCASCASIIERTVKKIEGVEDISVNNGTENAKILFDDTKTNPLEFNKKLEPLGYSLVPEVSHDMKNMSANMTASEMGMSESEHAEHLGLNQSKAEKLAEIKDMKAKVMSAIPLSIISAIILGWEILIKYEIVPEMAPVLMEFFHHLLPLMATYVLFIVGKPYLLGFYRFLRYGKANMDTLIGIGTLTAYLYSFAVTAFEEPLQAFINVEATYYDVTIIVITFIALGKYLEAKSKLKTGDAIEKLLNLQAKTALVLKDGKEIEISINDVVHGDLIIVKPGSRIPVDGIITSGESFVDEAMVYGEPMPVKKIAGDNVVSGTINTSGSFTFKATKVGSETLLSHIIKMVEEAQGSKAPIQALADKISGIFVPIVLVIAFVALGGWLLLGSGSLGFSQALSFGLVSFVGVLVIACPCALGLATPTAIIVGVGKGAKEGILVKDAATLEKLHKVDTVIVDKTGTITIGKPTLVDIQNFSQMKDEEMISILASLEKKSEHPIARAIVNYVEDPVRAEDLSAQAGKKIGTAEVSNFESIKGKGLKGTINNKEYFVGNAKLIQDLGISFDASKLEQYTRDGKTPVILATEEKVLGFVMVADEIKTESKQAVADLHKLGIKVVMITGDDERAAKYMASLVGIDEVFAHVMPEDKLEKIRELQSQGRIVAMAGDGVNDAPALAQADVGIAMATGTDVAIESAGITLLGGDISKLVKAIKLSKMTMRGIRQNLFFAFIYNIVGIPLASGIFYPIFGWLLSPVFAGFAMAMSSVSVVGNSLRIKSKKL</sequence>
<feature type="transmembrane region" description="Helical" evidence="11">
    <location>
        <begin position="377"/>
        <end position="399"/>
    </location>
</feature>
<keyword evidence="4 11" id="KW-0812">Transmembrane</keyword>
<keyword evidence="7 11" id="KW-0067">ATP-binding</keyword>
<feature type="domain" description="HMA" evidence="12">
    <location>
        <begin position="5"/>
        <end position="71"/>
    </location>
</feature>
<dbReference type="PANTHER" id="PTHR43520">
    <property type="entry name" value="ATP7, ISOFORM B"/>
    <property type="match status" value="1"/>
</dbReference>
<feature type="transmembrane region" description="Helical" evidence="11">
    <location>
        <begin position="764"/>
        <end position="783"/>
    </location>
</feature>
<dbReference type="PROSITE" id="PS50846">
    <property type="entry name" value="HMA_2"/>
    <property type="match status" value="1"/>
</dbReference>
<dbReference type="Gene3D" id="2.70.150.10">
    <property type="entry name" value="Calcium-transporting ATPase, cytoplasmic transduction domain A"/>
    <property type="match status" value="1"/>
</dbReference>
<dbReference type="Proteomes" id="UP000176423">
    <property type="component" value="Unassembled WGS sequence"/>
</dbReference>
<dbReference type="FunFam" id="3.30.70.100:FF:000001">
    <property type="entry name" value="ATPase copper transporting beta"/>
    <property type="match status" value="1"/>
</dbReference>
<feature type="transmembrane region" description="Helical" evidence="11">
    <location>
        <begin position="121"/>
        <end position="140"/>
    </location>
</feature>
<keyword evidence="8" id="KW-1278">Translocase</keyword>
<dbReference type="PRINTS" id="PR00943">
    <property type="entry name" value="CUATPASE"/>
</dbReference>
<dbReference type="Pfam" id="PF00702">
    <property type="entry name" value="Hydrolase"/>
    <property type="match status" value="1"/>
</dbReference>
<feature type="transmembrane region" description="Helical" evidence="11">
    <location>
        <begin position="224"/>
        <end position="243"/>
    </location>
</feature>